<evidence type="ECO:0000313" key="2">
    <source>
        <dbReference type="Ensembl" id="ENSSHAP00000013211.2"/>
    </source>
</evidence>
<name>G3WCQ6_SARHA</name>
<feature type="domain" description="KRAB" evidence="1">
    <location>
        <begin position="38"/>
        <end position="109"/>
    </location>
</feature>
<dbReference type="Gene3D" id="6.10.140.140">
    <property type="match status" value="1"/>
</dbReference>
<dbReference type="CDD" id="cd07765">
    <property type="entry name" value="KRAB_A-box"/>
    <property type="match status" value="1"/>
</dbReference>
<dbReference type="Ensembl" id="ENSSHAT00000013320.2">
    <property type="protein sequence ID" value="ENSSHAP00000013211.2"/>
    <property type="gene ID" value="ENSSHAG00000011296.2"/>
</dbReference>
<dbReference type="SMART" id="SM00349">
    <property type="entry name" value="KRAB"/>
    <property type="match status" value="1"/>
</dbReference>
<dbReference type="Pfam" id="PF01352">
    <property type="entry name" value="KRAB"/>
    <property type="match status" value="1"/>
</dbReference>
<organism evidence="2 3">
    <name type="scientific">Sarcophilus harrisii</name>
    <name type="common">Tasmanian devil</name>
    <name type="synonym">Sarcophilus laniarius</name>
    <dbReference type="NCBI Taxonomy" id="9305"/>
    <lineage>
        <taxon>Eukaryota</taxon>
        <taxon>Metazoa</taxon>
        <taxon>Chordata</taxon>
        <taxon>Craniata</taxon>
        <taxon>Vertebrata</taxon>
        <taxon>Euteleostomi</taxon>
        <taxon>Mammalia</taxon>
        <taxon>Metatheria</taxon>
        <taxon>Dasyuromorphia</taxon>
        <taxon>Dasyuridae</taxon>
        <taxon>Sarcophilus</taxon>
    </lineage>
</organism>
<proteinExistence type="predicted"/>
<dbReference type="HOGENOM" id="CLU_002678_0_7_1"/>
<dbReference type="InterPro" id="IPR001909">
    <property type="entry name" value="KRAB"/>
</dbReference>
<dbReference type="Proteomes" id="UP000007648">
    <property type="component" value="Unassembled WGS sequence"/>
</dbReference>
<dbReference type="InterPro" id="IPR036051">
    <property type="entry name" value="KRAB_dom_sf"/>
</dbReference>
<dbReference type="InterPro" id="IPR050169">
    <property type="entry name" value="Krueppel_C2H2_ZnF"/>
</dbReference>
<dbReference type="PROSITE" id="PS50805">
    <property type="entry name" value="KRAB"/>
    <property type="match status" value="1"/>
</dbReference>
<evidence type="ECO:0000259" key="1">
    <source>
        <dbReference type="PROSITE" id="PS50805"/>
    </source>
</evidence>
<reference evidence="2" key="3">
    <citation type="submission" date="2025-09" db="UniProtKB">
        <authorList>
            <consortium name="Ensembl"/>
        </authorList>
    </citation>
    <scope>IDENTIFICATION</scope>
</reference>
<dbReference type="InParanoid" id="G3WCQ6"/>
<sequence length="110" mass="12863">MPTLRAILSQNSFFSQEESIEEQGMDAVFLIAKFPELVTFKDVAVNFTEEEWRQLSSVQRDLYRDVMLENYRNIISLGFSISKPDVILQLERGEEPWIVNLKRPAERLNP</sequence>
<reference evidence="2 3" key="1">
    <citation type="journal article" date="2011" name="Proc. Natl. Acad. Sci. U.S.A.">
        <title>Genetic diversity and population structure of the endangered marsupial Sarcophilus harrisii (Tasmanian devil).</title>
        <authorList>
            <person name="Miller W."/>
            <person name="Hayes V.M."/>
            <person name="Ratan A."/>
            <person name="Petersen D.C."/>
            <person name="Wittekindt N.E."/>
            <person name="Miller J."/>
            <person name="Walenz B."/>
            <person name="Knight J."/>
            <person name="Qi J."/>
            <person name="Zhao F."/>
            <person name="Wang Q."/>
            <person name="Bedoya-Reina O.C."/>
            <person name="Katiyar N."/>
            <person name="Tomsho L.P."/>
            <person name="Kasson L.M."/>
            <person name="Hardie R.A."/>
            <person name="Woodbridge P."/>
            <person name="Tindall E.A."/>
            <person name="Bertelsen M.F."/>
            <person name="Dixon D."/>
            <person name="Pyecroft S."/>
            <person name="Helgen K.M."/>
            <person name="Lesk A.M."/>
            <person name="Pringle T.H."/>
            <person name="Patterson N."/>
            <person name="Zhang Y."/>
            <person name="Kreiss A."/>
            <person name="Woods G.M."/>
            <person name="Jones M.E."/>
            <person name="Schuster S.C."/>
        </authorList>
    </citation>
    <scope>NUCLEOTIDE SEQUENCE [LARGE SCALE GENOMIC DNA]</scope>
</reference>
<dbReference type="eggNOG" id="KOG1721">
    <property type="taxonomic scope" value="Eukaryota"/>
</dbReference>
<dbReference type="PANTHER" id="PTHR23232:SF142">
    <property type="entry name" value="GASTRULA ZINC FINGER PROTEIN XLCGF57.1-LIKE-RELATED"/>
    <property type="match status" value="1"/>
</dbReference>
<dbReference type="GO" id="GO:0006355">
    <property type="term" value="P:regulation of DNA-templated transcription"/>
    <property type="evidence" value="ECO:0007669"/>
    <property type="project" value="InterPro"/>
</dbReference>
<dbReference type="SUPFAM" id="SSF109640">
    <property type="entry name" value="KRAB domain (Kruppel-associated box)"/>
    <property type="match status" value="1"/>
</dbReference>
<protein>
    <recommendedName>
        <fullName evidence="1">KRAB domain-containing protein</fullName>
    </recommendedName>
</protein>
<accession>G3WCQ6</accession>
<evidence type="ECO:0000313" key="3">
    <source>
        <dbReference type="Proteomes" id="UP000007648"/>
    </source>
</evidence>
<reference evidence="2" key="2">
    <citation type="submission" date="2025-08" db="UniProtKB">
        <authorList>
            <consortium name="Ensembl"/>
        </authorList>
    </citation>
    <scope>IDENTIFICATION</scope>
</reference>
<dbReference type="GeneTree" id="ENSGT00940000162000"/>
<dbReference type="PANTHER" id="PTHR23232">
    <property type="entry name" value="KRAB DOMAIN C2H2 ZINC FINGER"/>
    <property type="match status" value="1"/>
</dbReference>
<dbReference type="AlphaFoldDB" id="G3WCQ6"/>
<keyword evidence="3" id="KW-1185">Reference proteome</keyword>